<dbReference type="EMBL" id="DVMH01000003">
    <property type="protein sequence ID" value="HIU09714.1"/>
    <property type="molecule type" value="Genomic_DNA"/>
</dbReference>
<evidence type="ECO:0000313" key="4">
    <source>
        <dbReference type="Proteomes" id="UP000824124"/>
    </source>
</evidence>
<dbReference type="Pfam" id="PF10646">
    <property type="entry name" value="Germane"/>
    <property type="match status" value="2"/>
</dbReference>
<comment type="caution">
    <text evidence="3">The sequence shown here is derived from an EMBL/GenBank/DDBJ whole genome shotgun (WGS) entry which is preliminary data.</text>
</comment>
<sequence>MKRLGKNLLLMALLLAVLVLAACGGDELQPNVRPEVTPDLLSYEPQSSVTVYFPAADSDVLVPLSYGINSSRDTIWIALEKLLAGPADSFCRSALPLGVKLKDLYYDDGVVHISLKGDAPLSLDDVNLEAFYATVNDELLEQDDTTAAILLSYNDQMLFDEPYAFQYLNDYSDGQGGSYVYYTDSQAMYLVPLTLPVNRADYAADDDGLFAYLEALVAAWASPPPEESGLYAAVPAGMTAKAGLLSLHTEEDGAFTVDFSAGLLNIGGSSQERLLVNSLLATLINVDEVNRLYFRIDGKTVDMLPHGTDLSGGLPVEHDDFNFNQVGSLAGQ</sequence>
<protein>
    <submittedName>
        <fullName evidence="3">GerMN domain-containing protein</fullName>
    </submittedName>
</protein>
<dbReference type="SMART" id="SM00909">
    <property type="entry name" value="Germane"/>
    <property type="match status" value="1"/>
</dbReference>
<dbReference type="AlphaFoldDB" id="A0A9D1HI59"/>
<proteinExistence type="predicted"/>
<feature type="domain" description="GerMN" evidence="2">
    <location>
        <begin position="213"/>
        <end position="305"/>
    </location>
</feature>
<evidence type="ECO:0000313" key="3">
    <source>
        <dbReference type="EMBL" id="HIU09714.1"/>
    </source>
</evidence>
<dbReference type="PROSITE" id="PS51257">
    <property type="entry name" value="PROKAR_LIPOPROTEIN"/>
    <property type="match status" value="1"/>
</dbReference>
<name>A0A9D1HI59_9FIRM</name>
<evidence type="ECO:0000256" key="1">
    <source>
        <dbReference type="SAM" id="SignalP"/>
    </source>
</evidence>
<evidence type="ECO:0000259" key="2">
    <source>
        <dbReference type="SMART" id="SM00909"/>
    </source>
</evidence>
<organism evidence="3 4">
    <name type="scientific">Candidatus Avidehalobacter gallistercoris</name>
    <dbReference type="NCBI Taxonomy" id="2840694"/>
    <lineage>
        <taxon>Bacteria</taxon>
        <taxon>Bacillati</taxon>
        <taxon>Bacillota</taxon>
        <taxon>Clostridia</taxon>
        <taxon>Eubacteriales</taxon>
        <taxon>Peptococcaceae</taxon>
        <taxon>Peptococcaceae incertae sedis</taxon>
        <taxon>Candidatus Avidehalobacter</taxon>
    </lineage>
</organism>
<gene>
    <name evidence="3" type="ORF">IAB00_00440</name>
</gene>
<dbReference type="Proteomes" id="UP000824124">
    <property type="component" value="Unassembled WGS sequence"/>
</dbReference>
<dbReference type="InterPro" id="IPR019606">
    <property type="entry name" value="GerMN"/>
</dbReference>
<accession>A0A9D1HI59</accession>
<reference evidence="3" key="2">
    <citation type="journal article" date="2021" name="PeerJ">
        <title>Extensive microbial diversity within the chicken gut microbiome revealed by metagenomics and culture.</title>
        <authorList>
            <person name="Gilroy R."/>
            <person name="Ravi A."/>
            <person name="Getino M."/>
            <person name="Pursley I."/>
            <person name="Horton D.L."/>
            <person name="Alikhan N.F."/>
            <person name="Baker D."/>
            <person name="Gharbi K."/>
            <person name="Hall N."/>
            <person name="Watson M."/>
            <person name="Adriaenssens E.M."/>
            <person name="Foster-Nyarko E."/>
            <person name="Jarju S."/>
            <person name="Secka A."/>
            <person name="Antonio M."/>
            <person name="Oren A."/>
            <person name="Chaudhuri R.R."/>
            <person name="La Ragione R."/>
            <person name="Hildebrand F."/>
            <person name="Pallen M.J."/>
        </authorList>
    </citation>
    <scope>NUCLEOTIDE SEQUENCE</scope>
    <source>
        <strain evidence="3">2830</strain>
    </source>
</reference>
<feature type="chain" id="PRO_5039423632" evidence="1">
    <location>
        <begin position="22"/>
        <end position="332"/>
    </location>
</feature>
<keyword evidence="1" id="KW-0732">Signal</keyword>
<reference evidence="3" key="1">
    <citation type="submission" date="2020-10" db="EMBL/GenBank/DDBJ databases">
        <authorList>
            <person name="Gilroy R."/>
        </authorList>
    </citation>
    <scope>NUCLEOTIDE SEQUENCE</scope>
    <source>
        <strain evidence="3">2830</strain>
    </source>
</reference>
<feature type="signal peptide" evidence="1">
    <location>
        <begin position="1"/>
        <end position="21"/>
    </location>
</feature>